<dbReference type="OrthoDB" id="9799942at2"/>
<reference evidence="1 2" key="1">
    <citation type="submission" date="2018-06" db="EMBL/GenBank/DDBJ databases">
        <title>Complete genome of Desulfovibrio indonesiensis P37SLT.</title>
        <authorList>
            <person name="Crispim J.S."/>
            <person name="Vidigal P.M.P."/>
            <person name="Silva L.C.F."/>
            <person name="Laguardia C.N."/>
            <person name="Araujo L.C."/>
            <person name="Dias R.S."/>
            <person name="Sousa M.P."/>
            <person name="Paula S.O."/>
            <person name="Silva C."/>
        </authorList>
    </citation>
    <scope>NUCLEOTIDE SEQUENCE [LARGE SCALE GENOMIC DNA]</scope>
    <source>
        <strain evidence="1 2">P37SLT</strain>
    </source>
</reference>
<dbReference type="PANTHER" id="PTHR34796">
    <property type="entry name" value="EXPRESSED PROTEIN"/>
    <property type="match status" value="1"/>
</dbReference>
<name>A0A7M3MGI9_9BACT</name>
<dbReference type="InterPro" id="IPR005500">
    <property type="entry name" value="DUF309"/>
</dbReference>
<gene>
    <name evidence="1" type="ORF">DPQ33_06745</name>
</gene>
<evidence type="ECO:0000313" key="1">
    <source>
        <dbReference type="EMBL" id="TVM18436.1"/>
    </source>
</evidence>
<dbReference type="InterPro" id="IPR023203">
    <property type="entry name" value="TTHA0068_sf"/>
</dbReference>
<dbReference type="RefSeq" id="WP_144302443.1">
    <property type="nucleotide sequence ID" value="NZ_QMIE01000004.1"/>
</dbReference>
<dbReference type="AlphaFoldDB" id="A0A7M3MGI9"/>
<proteinExistence type="predicted"/>
<organism evidence="1 2">
    <name type="scientific">Oceanidesulfovibrio indonesiensis</name>
    <dbReference type="NCBI Taxonomy" id="54767"/>
    <lineage>
        <taxon>Bacteria</taxon>
        <taxon>Pseudomonadati</taxon>
        <taxon>Thermodesulfobacteriota</taxon>
        <taxon>Desulfovibrionia</taxon>
        <taxon>Desulfovibrionales</taxon>
        <taxon>Desulfovibrionaceae</taxon>
        <taxon>Oceanidesulfovibrio</taxon>
    </lineage>
</organism>
<keyword evidence="2" id="KW-1185">Reference proteome</keyword>
<dbReference type="SUPFAM" id="SSF140663">
    <property type="entry name" value="TTHA0068-like"/>
    <property type="match status" value="1"/>
</dbReference>
<dbReference type="Proteomes" id="UP000448292">
    <property type="component" value="Unassembled WGS sequence"/>
</dbReference>
<dbReference type="PANTHER" id="PTHR34796:SF1">
    <property type="entry name" value="EXPRESSED PROTEIN"/>
    <property type="match status" value="1"/>
</dbReference>
<dbReference type="Gene3D" id="1.10.3450.10">
    <property type="entry name" value="TTHA0068-like"/>
    <property type="match status" value="1"/>
</dbReference>
<accession>A0A7M3MGI9</accession>
<dbReference type="EMBL" id="QMIE01000004">
    <property type="protein sequence ID" value="TVM18436.1"/>
    <property type="molecule type" value="Genomic_DNA"/>
</dbReference>
<evidence type="ECO:0000313" key="2">
    <source>
        <dbReference type="Proteomes" id="UP000448292"/>
    </source>
</evidence>
<dbReference type="Pfam" id="PF03745">
    <property type="entry name" value="DUF309"/>
    <property type="match status" value="1"/>
</dbReference>
<sequence>MDEVRSQCNETPPEAVAHAVEHFNKREFYETHDVLETIWLLERGPVRKLYKGLIMIAGGLHHNQRANRKGCLSLLRKGVEYVEPYLPTCLGLDLERLVEEARAARDWIEEREECDPLPDDLVPVIRTME</sequence>
<comment type="caution">
    <text evidence="1">The sequence shown here is derived from an EMBL/GenBank/DDBJ whole genome shotgun (WGS) entry which is preliminary data.</text>
</comment>
<protein>
    <submittedName>
        <fullName evidence="1">DUF309 domain-containing protein</fullName>
    </submittedName>
</protein>